<dbReference type="EMBL" id="SZYD01000015">
    <property type="protein sequence ID" value="KAD3640307.1"/>
    <property type="molecule type" value="Genomic_DNA"/>
</dbReference>
<dbReference type="InterPro" id="IPR001584">
    <property type="entry name" value="Integrase_cat-core"/>
</dbReference>
<dbReference type="InterPro" id="IPR039537">
    <property type="entry name" value="Retrotran_Ty1/copia-like"/>
</dbReference>
<dbReference type="Pfam" id="PF25597">
    <property type="entry name" value="SH3_retrovirus"/>
    <property type="match status" value="1"/>
</dbReference>
<dbReference type="GO" id="GO:0003676">
    <property type="term" value="F:nucleic acid binding"/>
    <property type="evidence" value="ECO:0007669"/>
    <property type="project" value="InterPro"/>
</dbReference>
<feature type="domain" description="Integrase catalytic" evidence="2">
    <location>
        <begin position="174"/>
        <end position="339"/>
    </location>
</feature>
<name>A0A5N6ML70_9ASTR</name>
<evidence type="ECO:0000256" key="1">
    <source>
        <dbReference type="ARBA" id="ARBA00022670"/>
    </source>
</evidence>
<comment type="caution">
    <text evidence="3">The sequence shown here is derived from an EMBL/GenBank/DDBJ whole genome shotgun (WGS) entry which is preliminary data.</text>
</comment>
<dbReference type="PROSITE" id="PS50994">
    <property type="entry name" value="INTEGRASE"/>
    <property type="match status" value="1"/>
</dbReference>
<dbReference type="GO" id="GO:0006508">
    <property type="term" value="P:proteolysis"/>
    <property type="evidence" value="ECO:0007669"/>
    <property type="project" value="UniProtKB-KW"/>
</dbReference>
<accession>A0A5N6ML70</accession>
<protein>
    <recommendedName>
        <fullName evidence="2">Integrase catalytic domain-containing protein</fullName>
    </recommendedName>
</protein>
<keyword evidence="1" id="KW-0378">Hydrolase</keyword>
<dbReference type="AlphaFoldDB" id="A0A5N6ML70"/>
<evidence type="ECO:0000313" key="4">
    <source>
        <dbReference type="Proteomes" id="UP000326396"/>
    </source>
</evidence>
<reference evidence="3 4" key="1">
    <citation type="submission" date="2019-05" db="EMBL/GenBank/DDBJ databases">
        <title>Mikania micrantha, genome provides insights into the molecular mechanism of rapid growth.</title>
        <authorList>
            <person name="Liu B."/>
        </authorList>
    </citation>
    <scope>NUCLEOTIDE SEQUENCE [LARGE SCALE GENOMIC DNA]</scope>
    <source>
        <strain evidence="3">NLD-2019</strain>
        <tissue evidence="3">Leaf</tissue>
    </source>
</reference>
<gene>
    <name evidence="3" type="ORF">E3N88_29530</name>
</gene>
<dbReference type="InterPro" id="IPR054722">
    <property type="entry name" value="PolX-like_BBD"/>
</dbReference>
<dbReference type="OrthoDB" id="414104at2759"/>
<dbReference type="Proteomes" id="UP000326396">
    <property type="component" value="Linkage Group LG5"/>
</dbReference>
<dbReference type="InterPro" id="IPR057670">
    <property type="entry name" value="SH3_retrovirus"/>
</dbReference>
<proteinExistence type="predicted"/>
<keyword evidence="1" id="KW-0645">Protease</keyword>
<organism evidence="3 4">
    <name type="scientific">Mikania micrantha</name>
    <name type="common">bitter vine</name>
    <dbReference type="NCBI Taxonomy" id="192012"/>
    <lineage>
        <taxon>Eukaryota</taxon>
        <taxon>Viridiplantae</taxon>
        <taxon>Streptophyta</taxon>
        <taxon>Embryophyta</taxon>
        <taxon>Tracheophyta</taxon>
        <taxon>Spermatophyta</taxon>
        <taxon>Magnoliopsida</taxon>
        <taxon>eudicotyledons</taxon>
        <taxon>Gunneridae</taxon>
        <taxon>Pentapetalae</taxon>
        <taxon>asterids</taxon>
        <taxon>campanulids</taxon>
        <taxon>Asterales</taxon>
        <taxon>Asteraceae</taxon>
        <taxon>Asteroideae</taxon>
        <taxon>Heliantheae alliance</taxon>
        <taxon>Eupatorieae</taxon>
        <taxon>Mikania</taxon>
    </lineage>
</organism>
<dbReference type="SUPFAM" id="SSF53098">
    <property type="entry name" value="Ribonuclease H-like"/>
    <property type="match status" value="1"/>
</dbReference>
<dbReference type="Gene3D" id="3.30.420.10">
    <property type="entry name" value="Ribonuclease H-like superfamily/Ribonuclease H"/>
    <property type="match status" value="1"/>
</dbReference>
<dbReference type="InterPro" id="IPR012337">
    <property type="entry name" value="RNaseH-like_sf"/>
</dbReference>
<dbReference type="Pfam" id="PF22936">
    <property type="entry name" value="Pol_BBD"/>
    <property type="match status" value="1"/>
</dbReference>
<dbReference type="Pfam" id="PF13976">
    <property type="entry name" value="gag_pre-integrs"/>
    <property type="match status" value="1"/>
</dbReference>
<dbReference type="PANTHER" id="PTHR42648">
    <property type="entry name" value="TRANSPOSASE, PUTATIVE-RELATED"/>
    <property type="match status" value="1"/>
</dbReference>
<dbReference type="InterPro" id="IPR025724">
    <property type="entry name" value="GAG-pre-integrase_dom"/>
</dbReference>
<dbReference type="GO" id="GO:0015074">
    <property type="term" value="P:DNA integration"/>
    <property type="evidence" value="ECO:0007669"/>
    <property type="project" value="InterPro"/>
</dbReference>
<dbReference type="PANTHER" id="PTHR42648:SF29">
    <property type="entry name" value="RNA-DIRECTED DNA POLYMERASE"/>
    <property type="match status" value="1"/>
</dbReference>
<dbReference type="InterPro" id="IPR036397">
    <property type="entry name" value="RNaseH_sf"/>
</dbReference>
<sequence length="391" mass="45029">MCTDNLKYSDVTRATEHIIFDYFLLKNKTKRNYEPPVTIPNGEAVAVEGRGNYTFPNGVVIKDVLHIPKFKCNLLSVSRLSKDLQCTITFFPDFCVMQDLHSRTLIRVGKCKNGLYKMGMMGSKRQAMIISLDTWQKRLGHPSHSKLSLFDFLKNVSLNSKTFCDSCVKAKFARLAFPISVTKTNACFELIHFDVWGKYRTPSFTRASYFLTIVDDFSRAIWVFLLKHKHQASNCLVNFHKRIRCDNGGGGFTLNHMLEFYAKEGILLETTCPHTPQQNGVVERKHWHLLETARALKFEANLPTRFWGECILTPTHVINRLPSEVIDNKTPYEVLYNQKPNYEHMKVFGCLAYYKSTKTKGDKFEMRGRPGIFLGYPQGTKGHKIFDTQHN</sequence>
<dbReference type="GO" id="GO:0008233">
    <property type="term" value="F:peptidase activity"/>
    <property type="evidence" value="ECO:0007669"/>
    <property type="project" value="UniProtKB-KW"/>
</dbReference>
<evidence type="ECO:0000259" key="2">
    <source>
        <dbReference type="PROSITE" id="PS50994"/>
    </source>
</evidence>
<keyword evidence="4" id="KW-1185">Reference proteome</keyword>
<evidence type="ECO:0000313" key="3">
    <source>
        <dbReference type="EMBL" id="KAD3640307.1"/>
    </source>
</evidence>